<dbReference type="GO" id="GO:0016787">
    <property type="term" value="F:hydrolase activity"/>
    <property type="evidence" value="ECO:0007669"/>
    <property type="project" value="UniProtKB-KW"/>
</dbReference>
<evidence type="ECO:0000256" key="6">
    <source>
        <dbReference type="ARBA" id="ARBA00022918"/>
    </source>
</evidence>
<evidence type="ECO:0000256" key="2">
    <source>
        <dbReference type="ARBA" id="ARBA00022695"/>
    </source>
</evidence>
<evidence type="ECO:0000313" key="9">
    <source>
        <dbReference type="Proteomes" id="UP000031668"/>
    </source>
</evidence>
<keyword evidence="1" id="KW-0808">Transferase</keyword>
<dbReference type="InterPro" id="IPR041373">
    <property type="entry name" value="RT_RNaseH"/>
</dbReference>
<keyword evidence="3" id="KW-0540">Nuclease</keyword>
<dbReference type="Proteomes" id="UP000031668">
    <property type="component" value="Unassembled WGS sequence"/>
</dbReference>
<feature type="domain" description="Reverse transcriptase RNase H-like" evidence="7">
    <location>
        <begin position="189"/>
        <end position="248"/>
    </location>
</feature>
<comment type="caution">
    <text evidence="8">The sequence shown here is derived from an EMBL/GenBank/DDBJ whole genome shotgun (WGS) entry which is preliminary data.</text>
</comment>
<evidence type="ECO:0000256" key="1">
    <source>
        <dbReference type="ARBA" id="ARBA00022679"/>
    </source>
</evidence>
<evidence type="ECO:0000256" key="5">
    <source>
        <dbReference type="ARBA" id="ARBA00022801"/>
    </source>
</evidence>
<evidence type="ECO:0000259" key="7">
    <source>
        <dbReference type="Pfam" id="PF17917"/>
    </source>
</evidence>
<accession>A0A0C2JPK9</accession>
<dbReference type="GO" id="GO:0004519">
    <property type="term" value="F:endonuclease activity"/>
    <property type="evidence" value="ECO:0007669"/>
    <property type="project" value="UniProtKB-KW"/>
</dbReference>
<protein>
    <recommendedName>
        <fullName evidence="7">Reverse transcriptase RNase H-like domain-containing protein</fullName>
    </recommendedName>
</protein>
<dbReference type="SUPFAM" id="SSF56672">
    <property type="entry name" value="DNA/RNA polymerases"/>
    <property type="match status" value="1"/>
</dbReference>
<name>A0A0C2JPK9_THEKT</name>
<dbReference type="InterPro" id="IPR043502">
    <property type="entry name" value="DNA/RNA_pol_sf"/>
</dbReference>
<keyword evidence="2" id="KW-0548">Nucleotidyltransferase</keyword>
<evidence type="ECO:0000313" key="8">
    <source>
        <dbReference type="EMBL" id="KII71303.1"/>
    </source>
</evidence>
<reference evidence="8 9" key="1">
    <citation type="journal article" date="2014" name="Genome Biol. Evol.">
        <title>The genome of the myxosporean Thelohanellus kitauei shows adaptations to nutrient acquisition within its fish host.</title>
        <authorList>
            <person name="Yang Y."/>
            <person name="Xiong J."/>
            <person name="Zhou Z."/>
            <person name="Huo F."/>
            <person name="Miao W."/>
            <person name="Ran C."/>
            <person name="Liu Y."/>
            <person name="Zhang J."/>
            <person name="Feng J."/>
            <person name="Wang M."/>
            <person name="Wang M."/>
            <person name="Wang L."/>
            <person name="Yao B."/>
        </authorList>
    </citation>
    <scope>NUCLEOTIDE SEQUENCE [LARGE SCALE GENOMIC DNA]</scope>
    <source>
        <strain evidence="8">Wuqing</strain>
    </source>
</reference>
<dbReference type="AlphaFoldDB" id="A0A0C2JPK9"/>
<dbReference type="GO" id="GO:0003964">
    <property type="term" value="F:RNA-directed DNA polymerase activity"/>
    <property type="evidence" value="ECO:0007669"/>
    <property type="project" value="UniProtKB-KW"/>
</dbReference>
<organism evidence="8 9">
    <name type="scientific">Thelohanellus kitauei</name>
    <name type="common">Myxosporean</name>
    <dbReference type="NCBI Taxonomy" id="669202"/>
    <lineage>
        <taxon>Eukaryota</taxon>
        <taxon>Metazoa</taxon>
        <taxon>Cnidaria</taxon>
        <taxon>Myxozoa</taxon>
        <taxon>Myxosporea</taxon>
        <taxon>Bivalvulida</taxon>
        <taxon>Platysporina</taxon>
        <taxon>Myxobolidae</taxon>
        <taxon>Thelohanellus</taxon>
    </lineage>
</organism>
<keyword evidence="9" id="KW-1185">Reference proteome</keyword>
<gene>
    <name evidence="8" type="ORF">RF11_05726</name>
</gene>
<dbReference type="EMBL" id="JWZT01001807">
    <property type="protein sequence ID" value="KII71303.1"/>
    <property type="molecule type" value="Genomic_DNA"/>
</dbReference>
<evidence type="ECO:0000256" key="4">
    <source>
        <dbReference type="ARBA" id="ARBA00022759"/>
    </source>
</evidence>
<evidence type="ECO:0000256" key="3">
    <source>
        <dbReference type="ARBA" id="ARBA00022722"/>
    </source>
</evidence>
<keyword evidence="5" id="KW-0378">Hydrolase</keyword>
<proteinExistence type="predicted"/>
<dbReference type="Pfam" id="PF17917">
    <property type="entry name" value="RT_RNaseH"/>
    <property type="match status" value="1"/>
</dbReference>
<sequence length="249" mass="28556">MTYDIRRSSKQAQQAFFIPKPKPCETFHRFHLDYVKLYDALFSECSEKCFILQFMICIRNVNIKIEMPVSEQDTCLPTKHKAINDCSETQKLTEPPNPAGVSLAVGKATFQDSAHNLMLVTIPAHKCIRVYQQTSPSVEICLRKNRRPLTNVDEPRLQLECYVFGFQGPSLLPTTSLTSQTPIGEFDEIDKIIPFTLRTLSQTERKYPVTILELLSNISTLNMFRTYLLGRCIIIGTDHQPLNNLQQQR</sequence>
<keyword evidence="4" id="KW-0255">Endonuclease</keyword>
<keyword evidence="6" id="KW-0695">RNA-directed DNA polymerase</keyword>